<dbReference type="GeneID" id="34458448"/>
<gene>
    <name evidence="1" type="ORF">ASPGLDRAFT_1507817</name>
</gene>
<dbReference type="VEuPathDB" id="FungiDB:ASPGLDRAFT_1507817"/>
<accession>A0A1L9V521</accession>
<sequence>RHYRMFADCGAEFIWRDVDDVRPEEDESYLETDEIFASFTPSMREHYDAWGGTYSNYFTARLWNPADFGAPLWHSADEQVAWHVGGFLSGWRFALDPQVGSMKYLNGTLLERGKEMSITLEFLKNQADLLENWMSS</sequence>
<evidence type="ECO:0000313" key="1">
    <source>
        <dbReference type="EMBL" id="OJJ78996.1"/>
    </source>
</evidence>
<evidence type="ECO:0000313" key="2">
    <source>
        <dbReference type="Proteomes" id="UP000184300"/>
    </source>
</evidence>
<reference evidence="2" key="1">
    <citation type="journal article" date="2017" name="Genome Biol.">
        <title>Comparative genomics reveals high biological diversity and specific adaptations in the industrially and medically important fungal genus Aspergillus.</title>
        <authorList>
            <person name="de Vries R.P."/>
            <person name="Riley R."/>
            <person name="Wiebenga A."/>
            <person name="Aguilar-Osorio G."/>
            <person name="Amillis S."/>
            <person name="Uchima C.A."/>
            <person name="Anderluh G."/>
            <person name="Asadollahi M."/>
            <person name="Askin M."/>
            <person name="Barry K."/>
            <person name="Battaglia E."/>
            <person name="Bayram O."/>
            <person name="Benocci T."/>
            <person name="Braus-Stromeyer S.A."/>
            <person name="Caldana C."/>
            <person name="Canovas D."/>
            <person name="Cerqueira G.C."/>
            <person name="Chen F."/>
            <person name="Chen W."/>
            <person name="Choi C."/>
            <person name="Clum A."/>
            <person name="Dos Santos R.A."/>
            <person name="Damasio A.R."/>
            <person name="Diallinas G."/>
            <person name="Emri T."/>
            <person name="Fekete E."/>
            <person name="Flipphi M."/>
            <person name="Freyberg S."/>
            <person name="Gallo A."/>
            <person name="Gournas C."/>
            <person name="Habgood R."/>
            <person name="Hainaut M."/>
            <person name="Harispe M.L."/>
            <person name="Henrissat B."/>
            <person name="Hilden K.S."/>
            <person name="Hope R."/>
            <person name="Hossain A."/>
            <person name="Karabika E."/>
            <person name="Karaffa L."/>
            <person name="Karanyi Z."/>
            <person name="Krasevec N."/>
            <person name="Kuo A."/>
            <person name="Kusch H."/>
            <person name="LaButti K."/>
            <person name="Lagendijk E.L."/>
            <person name="Lapidus A."/>
            <person name="Levasseur A."/>
            <person name="Lindquist E."/>
            <person name="Lipzen A."/>
            <person name="Logrieco A.F."/>
            <person name="MacCabe A."/>
            <person name="Maekelae M.R."/>
            <person name="Malavazi I."/>
            <person name="Melin P."/>
            <person name="Meyer V."/>
            <person name="Mielnichuk N."/>
            <person name="Miskei M."/>
            <person name="Molnar A.P."/>
            <person name="Mule G."/>
            <person name="Ngan C.Y."/>
            <person name="Orejas M."/>
            <person name="Orosz E."/>
            <person name="Ouedraogo J.P."/>
            <person name="Overkamp K.M."/>
            <person name="Park H.-S."/>
            <person name="Perrone G."/>
            <person name="Piumi F."/>
            <person name="Punt P.J."/>
            <person name="Ram A.F."/>
            <person name="Ramon A."/>
            <person name="Rauscher S."/>
            <person name="Record E."/>
            <person name="Riano-Pachon D.M."/>
            <person name="Robert V."/>
            <person name="Roehrig J."/>
            <person name="Ruller R."/>
            <person name="Salamov A."/>
            <person name="Salih N.S."/>
            <person name="Samson R.A."/>
            <person name="Sandor E."/>
            <person name="Sanguinetti M."/>
            <person name="Schuetze T."/>
            <person name="Sepcic K."/>
            <person name="Shelest E."/>
            <person name="Sherlock G."/>
            <person name="Sophianopoulou V."/>
            <person name="Squina F.M."/>
            <person name="Sun H."/>
            <person name="Susca A."/>
            <person name="Todd R.B."/>
            <person name="Tsang A."/>
            <person name="Unkles S.E."/>
            <person name="van de Wiele N."/>
            <person name="van Rossen-Uffink D."/>
            <person name="Oliveira J.V."/>
            <person name="Vesth T.C."/>
            <person name="Visser J."/>
            <person name="Yu J.-H."/>
            <person name="Zhou M."/>
            <person name="Andersen M.R."/>
            <person name="Archer D.B."/>
            <person name="Baker S.E."/>
            <person name="Benoit I."/>
            <person name="Brakhage A.A."/>
            <person name="Braus G.H."/>
            <person name="Fischer R."/>
            <person name="Frisvad J.C."/>
            <person name="Goldman G.H."/>
            <person name="Houbraken J."/>
            <person name="Oakley B."/>
            <person name="Pocsi I."/>
            <person name="Scazzocchio C."/>
            <person name="Seiboth B."/>
            <person name="vanKuyk P.A."/>
            <person name="Wortman J."/>
            <person name="Dyer P.S."/>
            <person name="Grigoriev I.V."/>
        </authorList>
    </citation>
    <scope>NUCLEOTIDE SEQUENCE [LARGE SCALE GENOMIC DNA]</scope>
    <source>
        <strain evidence="2">CBS 516.65</strain>
    </source>
</reference>
<proteinExistence type="predicted"/>
<keyword evidence="2" id="KW-1185">Reference proteome</keyword>
<dbReference type="EMBL" id="KV878923">
    <property type="protein sequence ID" value="OJJ78996.1"/>
    <property type="molecule type" value="Genomic_DNA"/>
</dbReference>
<dbReference type="RefSeq" id="XP_022395694.1">
    <property type="nucleotide sequence ID" value="XM_022542187.1"/>
</dbReference>
<dbReference type="OrthoDB" id="3034873at2759"/>
<dbReference type="AlphaFoldDB" id="A0A1L9V521"/>
<feature type="non-terminal residue" evidence="1">
    <location>
        <position position="1"/>
    </location>
</feature>
<organism evidence="1 2">
    <name type="scientific">Aspergillus glaucus CBS 516.65</name>
    <dbReference type="NCBI Taxonomy" id="1160497"/>
    <lineage>
        <taxon>Eukaryota</taxon>
        <taxon>Fungi</taxon>
        <taxon>Dikarya</taxon>
        <taxon>Ascomycota</taxon>
        <taxon>Pezizomycotina</taxon>
        <taxon>Eurotiomycetes</taxon>
        <taxon>Eurotiomycetidae</taxon>
        <taxon>Eurotiales</taxon>
        <taxon>Aspergillaceae</taxon>
        <taxon>Aspergillus</taxon>
        <taxon>Aspergillus subgen. Aspergillus</taxon>
    </lineage>
</organism>
<protein>
    <submittedName>
        <fullName evidence="1">Uncharacterized protein</fullName>
    </submittedName>
</protein>
<name>A0A1L9V521_ASPGL</name>
<dbReference type="Proteomes" id="UP000184300">
    <property type="component" value="Unassembled WGS sequence"/>
</dbReference>